<feature type="domain" description="GAF" evidence="1">
    <location>
        <begin position="117"/>
        <end position="216"/>
    </location>
</feature>
<evidence type="ECO:0000313" key="3">
    <source>
        <dbReference type="Proteomes" id="UP000186218"/>
    </source>
</evidence>
<dbReference type="InterPro" id="IPR029016">
    <property type="entry name" value="GAF-like_dom_sf"/>
</dbReference>
<dbReference type="RefSeq" id="WP_076482916.1">
    <property type="nucleotide sequence ID" value="NZ_FTNT01000017.1"/>
</dbReference>
<dbReference type="InterPro" id="IPR003018">
    <property type="entry name" value="GAF"/>
</dbReference>
<organism evidence="2 3">
    <name type="scientific">Williamsia sterculiae</name>
    <dbReference type="NCBI Taxonomy" id="1344003"/>
    <lineage>
        <taxon>Bacteria</taxon>
        <taxon>Bacillati</taxon>
        <taxon>Actinomycetota</taxon>
        <taxon>Actinomycetes</taxon>
        <taxon>Mycobacteriales</taxon>
        <taxon>Nocardiaceae</taxon>
        <taxon>Williamsia</taxon>
    </lineage>
</organism>
<dbReference type="Proteomes" id="UP000186218">
    <property type="component" value="Unassembled WGS sequence"/>
</dbReference>
<dbReference type="OrthoDB" id="3928741at2"/>
<name>A0A1N7HG49_9NOCA</name>
<accession>A0A1N7HG49</accession>
<dbReference type="EMBL" id="FTNT01000017">
    <property type="protein sequence ID" value="SIS23648.1"/>
    <property type="molecule type" value="Genomic_DNA"/>
</dbReference>
<sequence>MVRSSPEAAVATGDDPRDYARLLAAVYDATMAGDRAPARPRAVIAESWEQLMADGVDPARHRDPLVESDELDALRRRSGLVGVLEEMSRGLGSLTADGDNIVVVADSRGRVLWRSGHASVLQRADSLGFVEGAHWGEGAVGTNAIGTALVSRQSVQIFSAEHYQPSHHTWTCAGAPIRDPRTGRVLGVVDVSGPAATVHPTTVTVVDLVARLAESRLRETHDRLLNEIRAVSAPILAAVAAPALAVDTDGWVAAVGSVPVCTRLQLPGDPAAGPAWVPTIGWCDFEPLPGGWLVRVVRDGAARDESVTTVVVDLIGEPTVRVSGRQGRWHRIVSRRHAQILRLLAQHPAGRSAAELSVDLYGDDGHTVTVRAEMSRLRRQLPGLVAARPYRCADGVVMQLRPDGVASDTSSAG</sequence>
<proteinExistence type="predicted"/>
<evidence type="ECO:0000259" key="1">
    <source>
        <dbReference type="Pfam" id="PF01590"/>
    </source>
</evidence>
<reference evidence="2 3" key="1">
    <citation type="submission" date="2017-01" db="EMBL/GenBank/DDBJ databases">
        <authorList>
            <person name="Mah S.A."/>
            <person name="Swanson W.J."/>
            <person name="Moy G.W."/>
            <person name="Vacquier V.D."/>
        </authorList>
    </citation>
    <scope>NUCLEOTIDE SEQUENCE [LARGE SCALE GENOMIC DNA]</scope>
    <source>
        <strain evidence="2 3">CPCC 203464</strain>
    </source>
</reference>
<protein>
    <submittedName>
        <fullName evidence="2">GAF domain-containing protein</fullName>
    </submittedName>
</protein>
<dbReference type="STRING" id="1344003.SAMN05445060_4139"/>
<dbReference type="AlphaFoldDB" id="A0A1N7HG49"/>
<evidence type="ECO:0000313" key="2">
    <source>
        <dbReference type="EMBL" id="SIS23648.1"/>
    </source>
</evidence>
<keyword evidence="3" id="KW-1185">Reference proteome</keyword>
<dbReference type="Gene3D" id="3.30.450.40">
    <property type="match status" value="1"/>
</dbReference>
<gene>
    <name evidence="2" type="ORF">SAMN05445060_4139</name>
</gene>
<dbReference type="Pfam" id="PF01590">
    <property type="entry name" value="GAF"/>
    <property type="match status" value="1"/>
</dbReference>